<dbReference type="GO" id="GO:0016301">
    <property type="term" value="F:kinase activity"/>
    <property type="evidence" value="ECO:0007669"/>
    <property type="project" value="UniProtKB-KW"/>
</dbReference>
<dbReference type="Proteomes" id="UP000265600">
    <property type="component" value="Unassembled WGS sequence"/>
</dbReference>
<organism evidence="1 2">
    <name type="scientific">Streptococcus pseudopneumoniae</name>
    <dbReference type="NCBI Taxonomy" id="257758"/>
    <lineage>
        <taxon>Bacteria</taxon>
        <taxon>Bacillati</taxon>
        <taxon>Bacillota</taxon>
        <taxon>Bacilli</taxon>
        <taxon>Lactobacillales</taxon>
        <taxon>Streptococcaceae</taxon>
        <taxon>Streptococcus</taxon>
    </lineage>
</organism>
<proteinExistence type="predicted"/>
<comment type="caution">
    <text evidence="1">The sequence shown here is derived from an EMBL/GenBank/DDBJ whole genome shotgun (WGS) entry which is preliminary data.</text>
</comment>
<evidence type="ECO:0000313" key="1">
    <source>
        <dbReference type="EMBL" id="RJP11999.1"/>
    </source>
</evidence>
<sequence length="44" mass="5135">MFHQASFLFYKSFKLFYFQSISFLGTESKKKSTESVSADWKGSL</sequence>
<keyword evidence="1" id="KW-0418">Kinase</keyword>
<name>A0A3A4MX69_9STRE</name>
<evidence type="ECO:0000313" key="2">
    <source>
        <dbReference type="Proteomes" id="UP000265600"/>
    </source>
</evidence>
<accession>A0A3A4MX69</accession>
<keyword evidence="1" id="KW-0808">Transferase</keyword>
<reference evidence="2" key="1">
    <citation type="submission" date="2018-02" db="EMBL/GenBank/DDBJ databases">
        <authorList>
            <person name="Handem S."/>
        </authorList>
    </citation>
    <scope>NUCLEOTIDE SEQUENCE [LARGE SCALE GENOMIC DNA]</scope>
    <source>
        <strain evidence="2">Spain3473</strain>
    </source>
</reference>
<gene>
    <name evidence="1" type="ORF">C5O69_06070</name>
</gene>
<dbReference type="AlphaFoldDB" id="A0A3A4MX69"/>
<dbReference type="EMBL" id="PTTJ01000082">
    <property type="protein sequence ID" value="RJP11999.1"/>
    <property type="molecule type" value="Genomic_DNA"/>
</dbReference>
<protein>
    <submittedName>
        <fullName evidence="1">Aspartate kinase</fullName>
    </submittedName>
</protein>